<protein>
    <submittedName>
        <fullName evidence="3">SRPBCC domain-containing protein</fullName>
    </submittedName>
</protein>
<name>A0A940RXC8_9ACTN</name>
<dbReference type="AlphaFoldDB" id="A0A940RXC8"/>
<gene>
    <name evidence="3" type="ORF">JFN87_22250</name>
</gene>
<sequence length="284" mass="30104">MNADRYADALTSAGGRSILTMARRFGHPRGAVWEALTDPARLSQWFPFQVGLDPRPGGAISFTSPGGEAHATTGTVTDLVPPGLFAFDWGPDHLSWSVAEEGEGSVLSLAHTFDDRAGAASFAAGWDACMAALGRLLDGVPARPAHDTTEAHDAYVRLFGLDRGTADTGGATRTVRFERQLTASAEKVWKVLCAGIEPVPGLPVPAGFTAPGVPAGHVSEVHPPHSLGYEWDDGATVSWELREGTGHGARLVLTQTGPKTFDTDEALAAWRSTIEALAERLREE</sequence>
<dbReference type="RefSeq" id="WP_209342585.1">
    <property type="nucleotide sequence ID" value="NZ_JAGIQL010000103.1"/>
</dbReference>
<dbReference type="Proteomes" id="UP000670475">
    <property type="component" value="Unassembled WGS sequence"/>
</dbReference>
<dbReference type="SUPFAM" id="SSF55961">
    <property type="entry name" value="Bet v1-like"/>
    <property type="match status" value="2"/>
</dbReference>
<dbReference type="Pfam" id="PF08327">
    <property type="entry name" value="AHSA1"/>
    <property type="match status" value="2"/>
</dbReference>
<evidence type="ECO:0000259" key="2">
    <source>
        <dbReference type="Pfam" id="PF08327"/>
    </source>
</evidence>
<dbReference type="InterPro" id="IPR013538">
    <property type="entry name" value="ASHA1/2-like_C"/>
</dbReference>
<dbReference type="Gene3D" id="3.30.530.20">
    <property type="match status" value="2"/>
</dbReference>
<evidence type="ECO:0000256" key="1">
    <source>
        <dbReference type="ARBA" id="ARBA00006817"/>
    </source>
</evidence>
<organism evidence="3 4">
    <name type="scientific">Streptomyces montanisoli</name>
    <dbReference type="NCBI Taxonomy" id="2798581"/>
    <lineage>
        <taxon>Bacteria</taxon>
        <taxon>Bacillati</taxon>
        <taxon>Actinomycetota</taxon>
        <taxon>Actinomycetes</taxon>
        <taxon>Kitasatosporales</taxon>
        <taxon>Streptomycetaceae</taxon>
        <taxon>Streptomyces</taxon>
    </lineage>
</organism>
<keyword evidence="4" id="KW-1185">Reference proteome</keyword>
<comment type="similarity">
    <text evidence="1">Belongs to the AHA1 family.</text>
</comment>
<dbReference type="CDD" id="cd08899">
    <property type="entry name" value="SRPBCC_CalC_Aha1-like_6"/>
    <property type="match status" value="1"/>
</dbReference>
<accession>A0A940RXC8</accession>
<feature type="domain" description="Activator of Hsp90 ATPase homologue 1/2-like C-terminal" evidence="2">
    <location>
        <begin position="216"/>
        <end position="281"/>
    </location>
</feature>
<comment type="caution">
    <text evidence="3">The sequence shown here is derived from an EMBL/GenBank/DDBJ whole genome shotgun (WGS) entry which is preliminary data.</text>
</comment>
<evidence type="ECO:0000313" key="4">
    <source>
        <dbReference type="Proteomes" id="UP000670475"/>
    </source>
</evidence>
<evidence type="ECO:0000313" key="3">
    <source>
        <dbReference type="EMBL" id="MBP0460191.1"/>
    </source>
</evidence>
<dbReference type="InterPro" id="IPR023393">
    <property type="entry name" value="START-like_dom_sf"/>
</dbReference>
<dbReference type="EMBL" id="JAGIQL010000103">
    <property type="protein sequence ID" value="MBP0460191.1"/>
    <property type="molecule type" value="Genomic_DNA"/>
</dbReference>
<proteinExistence type="inferred from homology"/>
<reference evidence="3" key="1">
    <citation type="submission" date="2021-03" db="EMBL/GenBank/DDBJ databases">
        <title>Whole genome sequence of Streptomyces bomunensis MMS17-BM035.</title>
        <authorList>
            <person name="Lee J.H."/>
        </authorList>
    </citation>
    <scope>NUCLEOTIDE SEQUENCE</scope>
    <source>
        <strain evidence="3">MMS17-BM035</strain>
    </source>
</reference>
<feature type="domain" description="Activator of Hsp90 ATPase homologue 1/2-like C-terminal" evidence="2">
    <location>
        <begin position="28"/>
        <end position="137"/>
    </location>
</feature>